<comment type="caution">
    <text evidence="1">The sequence shown here is derived from an EMBL/GenBank/DDBJ whole genome shotgun (WGS) entry which is preliminary data.</text>
</comment>
<protein>
    <submittedName>
        <fullName evidence="1">Uncharacterized protein</fullName>
    </submittedName>
</protein>
<name>A0A0V0UIS6_9BILA</name>
<evidence type="ECO:0000313" key="2">
    <source>
        <dbReference type="Proteomes" id="UP000055048"/>
    </source>
</evidence>
<sequence>MSLHIAISYDSELVKASRAQCKVYHHCTTVVFKPSPTEKQNGEENLLQLTTLEKENKKDGRWLNTAYFSFKINQTSGRQCQAKSSRLHKLAKRYVKIYLSPAINRRDDKSAN</sequence>
<evidence type="ECO:0000313" key="1">
    <source>
        <dbReference type="EMBL" id="KRX50977.1"/>
    </source>
</evidence>
<dbReference type="Proteomes" id="UP000055048">
    <property type="component" value="Unassembled WGS sequence"/>
</dbReference>
<gene>
    <name evidence="1" type="ORF">T05_14612</name>
</gene>
<proteinExistence type="predicted"/>
<keyword evidence="2" id="KW-1185">Reference proteome</keyword>
<organism evidence="1 2">
    <name type="scientific">Trichinella murrelli</name>
    <dbReference type="NCBI Taxonomy" id="144512"/>
    <lineage>
        <taxon>Eukaryota</taxon>
        <taxon>Metazoa</taxon>
        <taxon>Ecdysozoa</taxon>
        <taxon>Nematoda</taxon>
        <taxon>Enoplea</taxon>
        <taxon>Dorylaimia</taxon>
        <taxon>Trichinellida</taxon>
        <taxon>Trichinellidae</taxon>
        <taxon>Trichinella</taxon>
    </lineage>
</organism>
<dbReference type="AlphaFoldDB" id="A0A0V0UIS6"/>
<reference evidence="1 2" key="1">
    <citation type="submission" date="2015-01" db="EMBL/GenBank/DDBJ databases">
        <title>Evolution of Trichinella species and genotypes.</title>
        <authorList>
            <person name="Korhonen P.K."/>
            <person name="Edoardo P."/>
            <person name="Giuseppe L.R."/>
            <person name="Gasser R.B."/>
        </authorList>
    </citation>
    <scope>NUCLEOTIDE SEQUENCE [LARGE SCALE GENOMIC DNA]</scope>
    <source>
        <strain evidence="1">ISS417</strain>
    </source>
</reference>
<accession>A0A0V0UIS6</accession>
<dbReference type="EMBL" id="JYDJ01000002">
    <property type="protein sequence ID" value="KRX50977.1"/>
    <property type="molecule type" value="Genomic_DNA"/>
</dbReference>
<dbReference type="OrthoDB" id="10353772at2759"/>